<dbReference type="InterPro" id="IPR009050">
    <property type="entry name" value="Globin-like_sf"/>
</dbReference>
<sequence length="328" mass="36782">MYRLLLSELNVRHNHDDHANGEVWAEKEAHARDSSVERASTAGSRTRPRHSSEDENLHAEHRRKAPIPSGREATPIDVQSPPPPVPSPPICSSPIVIAPTPEVVSPSTPEVILPEPPKPISRARGPIATMRQINMKRAGTGTKDDIPHEQGHAYDDAYAEMQRLTPAQREIVKATFPAMEADAIRNALQVLLLLFSEHPRYKNIWPQFRAIPDSALMSAVELRRHASVYMKGLRAIIDAMDDEISLAEQLKRIARAHIKWNIHKSHVMHMLQPVLEVISNTLKQKPLNADIADAWTTLYDVIANLIDIFREVERRASLSKGRHSVSSN</sequence>
<keyword evidence="5" id="KW-0561">Oxygen transport</keyword>
<feature type="region of interest" description="Disordered" evidence="6">
    <location>
        <begin position="27"/>
        <end position="87"/>
    </location>
</feature>
<proteinExistence type="inferred from homology"/>
<dbReference type="GO" id="GO:0020037">
    <property type="term" value="F:heme binding"/>
    <property type="evidence" value="ECO:0007669"/>
    <property type="project" value="InterPro"/>
</dbReference>
<organism evidence="8 9">
    <name type="scientific">Pristionchus mayeri</name>
    <dbReference type="NCBI Taxonomy" id="1317129"/>
    <lineage>
        <taxon>Eukaryota</taxon>
        <taxon>Metazoa</taxon>
        <taxon>Ecdysozoa</taxon>
        <taxon>Nematoda</taxon>
        <taxon>Chromadorea</taxon>
        <taxon>Rhabditida</taxon>
        <taxon>Rhabditina</taxon>
        <taxon>Diplogasteromorpha</taxon>
        <taxon>Diplogasteroidea</taxon>
        <taxon>Neodiplogasteridae</taxon>
        <taxon>Pristionchus</taxon>
    </lineage>
</organism>
<reference evidence="9" key="1">
    <citation type="submission" date="2022-10" db="EMBL/GenBank/DDBJ databases">
        <title>Genome assembly of Pristionchus species.</title>
        <authorList>
            <person name="Yoshida K."/>
            <person name="Sommer R.J."/>
        </authorList>
    </citation>
    <scope>NUCLEOTIDE SEQUENCE [LARGE SCALE GENOMIC DNA]</scope>
    <source>
        <strain evidence="9">RS5460</strain>
    </source>
</reference>
<dbReference type="Proteomes" id="UP001328107">
    <property type="component" value="Unassembled WGS sequence"/>
</dbReference>
<evidence type="ECO:0000313" key="8">
    <source>
        <dbReference type="EMBL" id="GMR49105.1"/>
    </source>
</evidence>
<evidence type="ECO:0000256" key="3">
    <source>
        <dbReference type="ARBA" id="ARBA00022723"/>
    </source>
</evidence>
<comment type="similarity">
    <text evidence="5">Belongs to the globin family.</text>
</comment>
<dbReference type="InterPro" id="IPR000971">
    <property type="entry name" value="Globin"/>
</dbReference>
<dbReference type="GO" id="GO:0005344">
    <property type="term" value="F:oxygen carrier activity"/>
    <property type="evidence" value="ECO:0007669"/>
    <property type="project" value="UniProtKB-KW"/>
</dbReference>
<protein>
    <recommendedName>
        <fullName evidence="7">Globin domain-containing protein</fullName>
    </recommendedName>
</protein>
<feature type="non-terminal residue" evidence="8">
    <location>
        <position position="328"/>
    </location>
</feature>
<dbReference type="PANTHER" id="PTHR46783:SF1">
    <property type="entry name" value="CYTOGLOBIN-1-RELATED"/>
    <property type="match status" value="1"/>
</dbReference>
<evidence type="ECO:0000313" key="9">
    <source>
        <dbReference type="Proteomes" id="UP001328107"/>
    </source>
</evidence>
<comment type="caution">
    <text evidence="8">The sequence shown here is derived from an EMBL/GenBank/DDBJ whole genome shotgun (WGS) entry which is preliminary data.</text>
</comment>
<evidence type="ECO:0000256" key="6">
    <source>
        <dbReference type="SAM" id="MobiDB-lite"/>
    </source>
</evidence>
<dbReference type="SUPFAM" id="SSF46458">
    <property type="entry name" value="Globin-like"/>
    <property type="match status" value="1"/>
</dbReference>
<dbReference type="GO" id="GO:0019825">
    <property type="term" value="F:oxygen binding"/>
    <property type="evidence" value="ECO:0007669"/>
    <property type="project" value="InterPro"/>
</dbReference>
<feature type="compositionally biased region" description="Basic and acidic residues" evidence="6">
    <location>
        <begin position="27"/>
        <end position="36"/>
    </location>
</feature>
<dbReference type="GO" id="GO:0005506">
    <property type="term" value="F:iron ion binding"/>
    <property type="evidence" value="ECO:0007669"/>
    <property type="project" value="InterPro"/>
</dbReference>
<comment type="subunit">
    <text evidence="1">Monomer.</text>
</comment>
<keyword evidence="5" id="KW-0813">Transport</keyword>
<feature type="compositionally biased region" description="Basic and acidic residues" evidence="6">
    <location>
        <begin position="50"/>
        <end position="59"/>
    </location>
</feature>
<keyword evidence="2 5" id="KW-0349">Heme</keyword>
<dbReference type="PROSITE" id="PS01033">
    <property type="entry name" value="GLOBIN"/>
    <property type="match status" value="1"/>
</dbReference>
<keyword evidence="3" id="KW-0479">Metal-binding</keyword>
<keyword evidence="4" id="KW-0408">Iron</keyword>
<feature type="domain" description="Globin" evidence="7">
    <location>
        <begin position="163"/>
        <end position="311"/>
    </location>
</feature>
<dbReference type="Gene3D" id="1.10.490.10">
    <property type="entry name" value="Globins"/>
    <property type="match status" value="1"/>
</dbReference>
<dbReference type="PANTHER" id="PTHR46783">
    <property type="entry name" value="CYTOGLOBIN"/>
    <property type="match status" value="1"/>
</dbReference>
<dbReference type="GO" id="GO:0016491">
    <property type="term" value="F:oxidoreductase activity"/>
    <property type="evidence" value="ECO:0007669"/>
    <property type="project" value="TreeGrafter"/>
</dbReference>
<dbReference type="InterPro" id="IPR044399">
    <property type="entry name" value="Mb-like_M"/>
</dbReference>
<evidence type="ECO:0000256" key="4">
    <source>
        <dbReference type="ARBA" id="ARBA00023004"/>
    </source>
</evidence>
<dbReference type="InterPro" id="IPR012292">
    <property type="entry name" value="Globin/Proto"/>
</dbReference>
<name>A0AAN5CRK3_9BILA</name>
<evidence type="ECO:0000256" key="1">
    <source>
        <dbReference type="ARBA" id="ARBA00011245"/>
    </source>
</evidence>
<dbReference type="EMBL" id="BTRK01000004">
    <property type="protein sequence ID" value="GMR49105.1"/>
    <property type="molecule type" value="Genomic_DNA"/>
</dbReference>
<dbReference type="AlphaFoldDB" id="A0AAN5CRK3"/>
<dbReference type="Pfam" id="PF00042">
    <property type="entry name" value="Globin"/>
    <property type="match status" value="1"/>
</dbReference>
<keyword evidence="9" id="KW-1185">Reference proteome</keyword>
<accession>A0AAN5CRK3</accession>
<evidence type="ECO:0000256" key="2">
    <source>
        <dbReference type="ARBA" id="ARBA00022617"/>
    </source>
</evidence>
<evidence type="ECO:0000256" key="5">
    <source>
        <dbReference type="RuleBase" id="RU000356"/>
    </source>
</evidence>
<dbReference type="InterPro" id="IPR013314">
    <property type="entry name" value="Globin_lamprey/hagfish"/>
</dbReference>
<dbReference type="CDD" id="cd01040">
    <property type="entry name" value="Mb-like"/>
    <property type="match status" value="1"/>
</dbReference>
<gene>
    <name evidence="8" type="ORF">PMAYCL1PPCAC_19300</name>
</gene>
<evidence type="ECO:0000259" key="7">
    <source>
        <dbReference type="PROSITE" id="PS01033"/>
    </source>
</evidence>